<protein>
    <submittedName>
        <fullName evidence="2">Uncharacterized protein</fullName>
    </submittedName>
</protein>
<feature type="compositionally biased region" description="Polar residues" evidence="1">
    <location>
        <begin position="353"/>
        <end position="363"/>
    </location>
</feature>
<feature type="compositionally biased region" description="Basic and acidic residues" evidence="1">
    <location>
        <begin position="208"/>
        <end position="218"/>
    </location>
</feature>
<dbReference type="EMBL" id="MAVT02002802">
    <property type="protein sequence ID" value="POS69002.1"/>
    <property type="molecule type" value="Genomic_DNA"/>
</dbReference>
<sequence>MGYAPFGSAEVDAQPHHPQQMPQPPCSQALLHWHKCPVAAAARNNCSHTNDRSVDCVICQVSTHQEAAQGRWLELLCTCEMHNPSPRLDTPAGRHKLDEAVRKSGHTQLMTMSWLRATFGALAKMMDANLERVMQAGIHGSHPINDDDVRLINEAKELMAHIAPEVKDTRESFHFAGLVVQIHAPAAHAATTPAEAAATAAATAAERTPSEKRKDEEHWRESREAWQAFDKFRRRVNADLTFMTREQQSAEIARVGDDDDEWHQYRAKYHQTYLQDKYDEAEHAAGTIMLRRQLLGPQPVQEQVHQARPLVVNGSWPLVSAATTPTGPRTTTAARKHKWKKDQQLSAADIPAPQQSAKARQQQDVNKALKFTLTPWKQQNQEWQRRRQHGTLRRQTLPRFVTEPAPRPAAATEPRPTTTKGTAIGSQQQQETYRVRLPPVSTLRSWDECQDILSPDAQHTLPGQKQDKAITPKTLANVQKIKQEMMQQQEESHRPRGHQGHDVPEANRLSATARLPSLPLVGYGGGGSETISNGGRYGQRISSALRTTTTNANIPFSAILSPVETKKDQAHKSEPQPPVVRGQVYRFAAAPKISEAPANDMTSNTVDDTSTHHQSQPQDKGKGKETQTGNVKEQQQQKQEGEERWQRIAEDITNGFASEEEEEKEEEENDSSVLNKQQQQQQQDPSSTDHKSISPLDDPNMMDGADTEFTELVEDFVSSPDTISEDGWTQIVHEKGQLNGWNPYSL</sequence>
<feature type="region of interest" description="Disordered" evidence="1">
    <location>
        <begin position="198"/>
        <end position="218"/>
    </location>
</feature>
<dbReference type="AlphaFoldDB" id="A0A2P5HFH6"/>
<evidence type="ECO:0000313" key="2">
    <source>
        <dbReference type="EMBL" id="POS69002.1"/>
    </source>
</evidence>
<keyword evidence="3" id="KW-1185">Reference proteome</keyword>
<feature type="region of interest" description="Disordered" evidence="1">
    <location>
        <begin position="321"/>
        <end position="363"/>
    </location>
</feature>
<feature type="compositionally biased region" description="Polar residues" evidence="1">
    <location>
        <begin position="420"/>
        <end position="432"/>
    </location>
</feature>
<accession>A0A2P5HFH6</accession>
<feature type="compositionally biased region" description="Low complexity" evidence="1">
    <location>
        <begin position="321"/>
        <end position="333"/>
    </location>
</feature>
<feature type="compositionally biased region" description="Acidic residues" evidence="1">
    <location>
        <begin position="658"/>
        <end position="670"/>
    </location>
</feature>
<feature type="compositionally biased region" description="Low complexity" evidence="1">
    <location>
        <begin position="402"/>
        <end position="419"/>
    </location>
</feature>
<organism evidence="2 3">
    <name type="scientific">Diaporthe helianthi</name>
    <dbReference type="NCBI Taxonomy" id="158607"/>
    <lineage>
        <taxon>Eukaryota</taxon>
        <taxon>Fungi</taxon>
        <taxon>Dikarya</taxon>
        <taxon>Ascomycota</taxon>
        <taxon>Pezizomycotina</taxon>
        <taxon>Sordariomycetes</taxon>
        <taxon>Sordariomycetidae</taxon>
        <taxon>Diaporthales</taxon>
        <taxon>Diaporthaceae</taxon>
        <taxon>Diaporthe</taxon>
    </lineage>
</organism>
<feature type="compositionally biased region" description="Basic and acidic residues" evidence="1">
    <location>
        <begin position="639"/>
        <end position="650"/>
    </location>
</feature>
<dbReference type="Proteomes" id="UP000094444">
    <property type="component" value="Unassembled WGS sequence"/>
</dbReference>
<gene>
    <name evidence="2" type="ORF">DHEL01_v212605</name>
</gene>
<feature type="region of interest" description="Disordered" evidence="1">
    <location>
        <begin position="591"/>
        <end position="705"/>
    </location>
</feature>
<evidence type="ECO:0000256" key="1">
    <source>
        <dbReference type="SAM" id="MobiDB-lite"/>
    </source>
</evidence>
<feature type="region of interest" description="Disordered" evidence="1">
    <location>
        <begin position="380"/>
        <end position="432"/>
    </location>
</feature>
<reference evidence="2" key="1">
    <citation type="submission" date="2017-09" db="EMBL/GenBank/DDBJ databases">
        <title>Polyketide synthases of a Diaporthe helianthi virulent isolate.</title>
        <authorList>
            <person name="Baroncelli R."/>
        </authorList>
    </citation>
    <scope>NUCLEOTIDE SEQUENCE [LARGE SCALE GENOMIC DNA]</scope>
    <source>
        <strain evidence="2">7/96</strain>
    </source>
</reference>
<name>A0A2P5HFH6_DIAHE</name>
<feature type="region of interest" description="Disordered" evidence="1">
    <location>
        <begin position="1"/>
        <end position="25"/>
    </location>
</feature>
<feature type="compositionally biased region" description="Polar residues" evidence="1">
    <location>
        <begin position="600"/>
        <end position="618"/>
    </location>
</feature>
<proteinExistence type="predicted"/>
<dbReference type="OrthoDB" id="10678815at2759"/>
<dbReference type="InParanoid" id="A0A2P5HFH6"/>
<evidence type="ECO:0000313" key="3">
    <source>
        <dbReference type="Proteomes" id="UP000094444"/>
    </source>
</evidence>
<comment type="caution">
    <text evidence="2">The sequence shown here is derived from an EMBL/GenBank/DDBJ whole genome shotgun (WGS) entry which is preliminary data.</text>
</comment>